<evidence type="ECO:0000313" key="3">
    <source>
        <dbReference type="Proteomes" id="UP001314205"/>
    </source>
</evidence>
<accession>A0AAV1M2M3</accession>
<feature type="domain" description="Reverse transcriptase" evidence="1">
    <location>
        <begin position="30"/>
        <end position="255"/>
    </location>
</feature>
<dbReference type="InterPro" id="IPR000477">
    <property type="entry name" value="RT_dom"/>
</dbReference>
<dbReference type="Proteomes" id="UP001314205">
    <property type="component" value="Unassembled WGS sequence"/>
</dbReference>
<dbReference type="GO" id="GO:0071897">
    <property type="term" value="P:DNA biosynthetic process"/>
    <property type="evidence" value="ECO:0007669"/>
    <property type="project" value="UniProtKB-ARBA"/>
</dbReference>
<dbReference type="PROSITE" id="PS50878">
    <property type="entry name" value="RT_POL"/>
    <property type="match status" value="1"/>
</dbReference>
<dbReference type="PANTHER" id="PTHR33332">
    <property type="entry name" value="REVERSE TRANSCRIPTASE DOMAIN-CONTAINING PROTEIN"/>
    <property type="match status" value="1"/>
</dbReference>
<dbReference type="InterPro" id="IPR043502">
    <property type="entry name" value="DNA/RNA_pol_sf"/>
</dbReference>
<protein>
    <recommendedName>
        <fullName evidence="1">Reverse transcriptase domain-containing protein</fullName>
    </recommendedName>
</protein>
<name>A0AAV1M2M3_9NEOP</name>
<comment type="caution">
    <text evidence="2">The sequence shown here is derived from an EMBL/GenBank/DDBJ whole genome shotgun (WGS) entry which is preliminary data.</text>
</comment>
<dbReference type="SUPFAM" id="SSF56672">
    <property type="entry name" value="DNA/RNA polymerases"/>
    <property type="match status" value="1"/>
</dbReference>
<dbReference type="CDD" id="cd01650">
    <property type="entry name" value="RT_nLTR_like"/>
    <property type="match status" value="1"/>
</dbReference>
<keyword evidence="3" id="KW-1185">Reference proteome</keyword>
<evidence type="ECO:0000313" key="2">
    <source>
        <dbReference type="EMBL" id="CAK1601335.1"/>
    </source>
</evidence>
<dbReference type="Pfam" id="PF00078">
    <property type="entry name" value="RVT_1"/>
    <property type="match status" value="1"/>
</dbReference>
<organism evidence="2 3">
    <name type="scientific">Parnassius mnemosyne</name>
    <name type="common">clouded apollo</name>
    <dbReference type="NCBI Taxonomy" id="213953"/>
    <lineage>
        <taxon>Eukaryota</taxon>
        <taxon>Metazoa</taxon>
        <taxon>Ecdysozoa</taxon>
        <taxon>Arthropoda</taxon>
        <taxon>Hexapoda</taxon>
        <taxon>Insecta</taxon>
        <taxon>Pterygota</taxon>
        <taxon>Neoptera</taxon>
        <taxon>Endopterygota</taxon>
        <taxon>Lepidoptera</taxon>
        <taxon>Glossata</taxon>
        <taxon>Ditrysia</taxon>
        <taxon>Papilionoidea</taxon>
        <taxon>Papilionidae</taxon>
        <taxon>Parnassiinae</taxon>
        <taxon>Parnassini</taxon>
        <taxon>Parnassius</taxon>
        <taxon>Driopa</taxon>
    </lineage>
</organism>
<evidence type="ECO:0000259" key="1">
    <source>
        <dbReference type="PROSITE" id="PS50878"/>
    </source>
</evidence>
<dbReference type="EMBL" id="CAVLGL010000126">
    <property type="protein sequence ID" value="CAK1601335.1"/>
    <property type="molecule type" value="Genomic_DNA"/>
</dbReference>
<proteinExistence type="predicted"/>
<dbReference type="AlphaFoldDB" id="A0AAV1M2M3"/>
<gene>
    <name evidence="2" type="ORF">PARMNEM_LOCUS19985</name>
</gene>
<reference evidence="2 3" key="1">
    <citation type="submission" date="2023-11" db="EMBL/GenBank/DDBJ databases">
        <authorList>
            <person name="Hedman E."/>
            <person name="Englund M."/>
            <person name="Stromberg M."/>
            <person name="Nyberg Akerstrom W."/>
            <person name="Nylinder S."/>
            <person name="Jareborg N."/>
            <person name="Kallberg Y."/>
            <person name="Kronander E."/>
        </authorList>
    </citation>
    <scope>NUCLEOTIDE SEQUENCE [LARGE SCALE GENOMIC DNA]</scope>
</reference>
<sequence>MLTVFDKLSRDMIILTLPAMLKVITATINKSIETSTFPSSWKIALVRPLPKNNDPKDLKDLRPISILPFLAKILEKVIYNQVIKFCDANNILPDLQSGFRKGRSTSTALLDVVDNILTSQDSGRGTILTLLDFSRAFDSINIDLLLSKLSFYGFVTSSIKWFQSYLCGRSQQVILNQPNGSSLVSEQRPLNRGVPQGSILGPLLFIIYTADITNCMHFCKYHLYADDLQVYLSCNSLEFLFTISNINEDLNRIAI</sequence>